<dbReference type="SUPFAM" id="SSF48371">
    <property type="entry name" value="ARM repeat"/>
    <property type="match status" value="3"/>
</dbReference>
<dbReference type="InterPro" id="IPR016024">
    <property type="entry name" value="ARM-type_fold"/>
</dbReference>
<dbReference type="GO" id="GO:0006303">
    <property type="term" value="P:double-strand break repair via nonhomologous end joining"/>
    <property type="evidence" value="ECO:0007669"/>
    <property type="project" value="InterPro"/>
</dbReference>
<dbReference type="Pfam" id="PF19704">
    <property type="entry name" value="DNAPKcs_CC5"/>
    <property type="match status" value="2"/>
</dbReference>
<dbReference type="PROSITE" id="PS50290">
    <property type="entry name" value="PI3_4_KINASE_3"/>
    <property type="match status" value="1"/>
</dbReference>
<evidence type="ECO:0000259" key="6">
    <source>
        <dbReference type="PROSITE" id="PS50290"/>
    </source>
</evidence>
<dbReference type="InterPro" id="IPR037706">
    <property type="entry name" value="DNA-PK_dom"/>
</dbReference>
<dbReference type="Pfam" id="PF02260">
    <property type="entry name" value="FATC"/>
    <property type="match status" value="1"/>
</dbReference>
<dbReference type="SUPFAM" id="SSF56112">
    <property type="entry name" value="Protein kinase-like (PK-like)"/>
    <property type="match status" value="1"/>
</dbReference>
<dbReference type="Pfam" id="PF08163">
    <property type="entry name" value="DNAPKcs_CC3"/>
    <property type="match status" value="1"/>
</dbReference>
<dbReference type="Pfam" id="PF20500">
    <property type="entry name" value="DNA-PKcs_N"/>
    <property type="match status" value="1"/>
</dbReference>
<dbReference type="InterPro" id="IPR003152">
    <property type="entry name" value="FATC_dom"/>
</dbReference>
<dbReference type="PANTHER" id="PTHR11139:SF68">
    <property type="entry name" value="DNA-DEPENDENT PROTEIN KINASE CATALYTIC SUBUNIT"/>
    <property type="match status" value="1"/>
</dbReference>
<dbReference type="InterPro" id="IPR050517">
    <property type="entry name" value="DDR_Repair_Kinase"/>
</dbReference>
<keyword evidence="3" id="KW-0418">Kinase</keyword>
<feature type="domain" description="FAT" evidence="7">
    <location>
        <begin position="2660"/>
        <end position="3275"/>
    </location>
</feature>
<dbReference type="InterPro" id="IPR014009">
    <property type="entry name" value="PIK_FAT"/>
</dbReference>
<dbReference type="PROSITE" id="PS51189">
    <property type="entry name" value="FAT"/>
    <property type="match status" value="1"/>
</dbReference>
<evidence type="ECO:0000256" key="2">
    <source>
        <dbReference type="ARBA" id="ARBA00011031"/>
    </source>
</evidence>
<dbReference type="PROSITE" id="PS51190">
    <property type="entry name" value="FATC"/>
    <property type="match status" value="1"/>
</dbReference>
<dbReference type="InterPro" id="IPR046803">
    <property type="entry name" value="DNAPKcs_CC1-2"/>
</dbReference>
<dbReference type="SMART" id="SM00146">
    <property type="entry name" value="PI3Kc"/>
    <property type="match status" value="1"/>
</dbReference>
<dbReference type="GO" id="GO:0004677">
    <property type="term" value="F:DNA-dependent protein kinase activity"/>
    <property type="evidence" value="ECO:0007669"/>
    <property type="project" value="InterPro"/>
</dbReference>
<dbReference type="PANTHER" id="PTHR11139">
    <property type="entry name" value="ATAXIA TELANGIECTASIA MUTATED ATM -RELATED"/>
    <property type="match status" value="1"/>
</dbReference>
<feature type="domain" description="PI3K/PI4K catalytic" evidence="6">
    <location>
        <begin position="3441"/>
        <end position="3769"/>
    </location>
</feature>
<keyword evidence="4" id="KW-0227">DNA damage</keyword>
<dbReference type="InterPro" id="IPR046804">
    <property type="entry name" value="DNA-PKcs_N"/>
</dbReference>
<dbReference type="InterPro" id="IPR011009">
    <property type="entry name" value="Kinase-like_dom_sf"/>
</dbReference>
<dbReference type="CDD" id="cd05172">
    <property type="entry name" value="PIKKc_DNA-PK"/>
    <property type="match status" value="1"/>
</dbReference>
<accession>A0AAW2F1S0</accession>
<proteinExistence type="inferred from homology"/>
<evidence type="ECO:0000256" key="1">
    <source>
        <dbReference type="ARBA" id="ARBA00004123"/>
    </source>
</evidence>
<evidence type="ECO:0000313" key="9">
    <source>
        <dbReference type="EMBL" id="KAL0109963.1"/>
    </source>
</evidence>
<sequence length="3838" mass="445145">MDSLQAVVKELKSAISRNDYRILKIIFDDDEVLKNASFEECEFSVCSIFDETNGLLTFLNDELSKNRNRITTSSDDALKAAFKFLKLFIEKCYTTSNFVRYICQIKNVCQKALIVTCHNFIKKNAYEAFIKLIKLLKNQNLELDKTINAFITHFHIVNEKDRKYMFCVLGIIIKHNENICSPSQNLLIFQQIHQDAFIMPEKSNEYYMYFDALADMLDGMEPPDHLKKKISDKLYVQIKKFSQLVEQQNLHSTQRKVIQSAIDFLSRHINLFENLLYTDYKFWHKILRKLSLETTNCGDKGRHALKKFYQIIGHILMTKNSENEKILTDFMENFLQEFGNTNLDLITLRLMIYGFSQMAAPCRVHMTKLDVGQMYSITTSYALPLCISENSNSEQIENVCYYLEALSKILCHMLDVTTGNINVLIKLGIYIIKRYPDFASERAISALTTTFNNLTTIDNSLLQRYLDSIIYDGIAWSCSHTLALDVELQEEQNREESPVCYKNYLSLWTELLNPDKYRVEGHEQLAQYVANTITDVCITLINRLNIEVKQKNEDTVLSNVAFTQSAENQTDFRVFINLVDLYVDVIDASELQLFASTVHRFLCETIQLSYKYPLISGFYKLIQTGMKIFIHVSRKEEENSAESQRTKELLSNYLWHILDLISTFSNELLIACLYMILNAPLVYFQETILRTLPMFKIAFTIGLSNLELAYNALIALETWTTPAQKQSRDDQTNELLREIIVYLEPYLRSTESSIEISNDAECTLRNFQRRVLLFLGSFDHDLLTSFVHERASRSTGASWDQKKLLKYDLPLPDARLSIYFDRMLPRIIALARDSSDRLTKIAACEVLHSIIALFIGSTQHLRNSRDRYATLYGILCEAVLVLGCDPDAIVYGLFHPLALQLMHWLSDESTPMSSVIDSLFNGLTDDSNLALREFSGVCLAEFMRCSIRQMQLKSSTNSHVDNVIEKINSFALHPSTRKRVAAAVAFNHLYETLLEDDYTVSIYWLDIFYSFVYSLNGCNDPSITNALNNIKKVIILKTDLLKETDKNRRKPHEFYDATLTHTLYWLLSQCGSLDEHCRAKCMELYINVSRYNGNHARKTTQDFIEIYGINRLNDIILKGLESNVEDISTIDNMMPLIKALDCYVWLIDENLLPVEKLFSVHDMSEQPIFLCIRKFAYQFWLTVTQPSTGPSMKSRKLEQLQALQCKVLMTTLNFMQVLLNAKIDLPESIWDEPLSTLMIKCVMHPRTIGFDTKNIEMTNKLPCVLETLMKSMKSRYNYVLPNTFKNCFLSSVQKYITKLLDLNEIMQNNYYDDLIQHVNGLILLKKYDMLDQKVLEKSAFLDGENVITQIFVFLVTKRIGESVCRDLNVRMIAYLRALVEFQFSLLSSTNEMIIPDDTRSMTETLINLILKDDLVTNMDFKMIKHGKYFLNMFKSVIFKFMLTHVGVITLVFDILRDHPPFLLKWTENLLLFLKHHRRELQTYVDATINAILQQFSSLRNAVCNVSIRNEILINIYSIVVHLKSNPTEIVQNHEIYQWIRDQFAINNDFEYKIKILKNFFICLTDVTDREDLQISLRSLKTSARSLCSNLSETSHDVNAMKVIDCFETLLVLLSTTKSKIILEFVVHVAASAGKRLLNEKLEEHLCEYYCDMSNEYVLESLQQTYCSFMEINTSEIERLDILREFILPVFKLCSSTVIEQFFKNNINDMHTKIISPTSNDDAINQIIVSKIGCFELMTIMIARVDKDKIMINDTKGNILIGKNFYKILYKTALNIRQLRVMRPECRELMRLLHCSAYNCVLAIISLIKEPNKIITWAFAEQNLIIWQNIIDCDVQYNLNQTIKKYPKTREITVNIKSEETGRNERSQKCNYIHSYDLLTCTLSEDINAYDLNKCVVLPSKFSRSALTDPVCGTTNIALESNDFNKHECMPYICVLLRHITKVYKSIPHDNSPEWLTAFLTAMRHDRNQKQNIQLFMLNIITNTADEVFKSYAKIMLTPIIKTVTDYLKRYDLNYIITDILQILMDWHDTAVPSTTEENKAVQDLFEIFVEKILINKSDNNCVYSYNFGLMRSMIEKWHDCLKVSSEFLKQKMQSTSNTVQLILVLFKNDKMKEIIVKDDVAKSVVNFLLTSLSNKDLPDEDPVPLQCCECLGLYLRALDNSSDNEIEKENKKQELKQKIFDILGSPLVHIKRVYKQMNCISVLCKTYPELARDYINVIISAMSKDVGKLYCLEVFALMMSRLSIQEVVDNLRHMKLQQILTNRVSKCVKITLQIIRDIVMIVSPENLQVYMDPMLLYINDNTTERRELVYDTLMRIYKRYSADITADNAALQNLLSISKQNLLTGLLDPSPDLQERILKFWTQETDLCVESSEDRLIALLNMHSSEMTTKEDVFAPFVILIMLQLASKTLDYTRKMCDAKEICNFEEYEIDKFVSWRRRNLSFRTPMFVDSLASQISYNTFSQSVDSDLYSMSQLRATQDLQSEPTLYNDDNTLHNTEFDPTSVASTSREASQIVRRHKRFPRFLQEEQTSQSRQKEQAEIRKQKIIKQRRNVRLYRKYRIGNFPDVEISHESLIKPLQQLIKLDRLICKDMTVSLFYSLIKEVNEKKKSNFCEIVVKNLKRILHESCETDNSFNAVILETLLQLDRDTIATIADCNSQDIMKASKANHLNALGVLLLERSLLPVESNTLPKRMRLDDDYSRNESTSKWAQLASLYKSLNDVDVVLSIFRERKSFGSDVQEAAFAEANGDWIRARDAFAKAYHETDYQSVKEHCLQGLLESVNNMCDWSEVDKFAKNYSKNTNINDMWNDPWRNWMIPFVCDSYVHMLENEKWSNCNITTIQKWTNDKTKLQYLMPATGENLVLFLLAKDVLKASDLLNDFLDMIGKQLVGLSPLSTELGIRKLFKLQIINDLDASLKVLQCPNEEKDRIMKLLNFWSMKTPTIKDNLVQWNKLAACRTYSSTLFQKIYTKQKIKKRLYRSDYELRSSIVDAALNQKHQHIAEKHLNCVRKTKYLNYLVNEEDISSLKLSIAWLEARVKCLYADIETDEYEKMKKYATSWRSLHELNQRNELDADTSTAIKECIGTMASRIEILSRKNDAFANALAYNAVILPNIGITEQTGNNLDDIREHLLRYSFDNLRSCCENTTTAKIGEHYCALAKHCYSRLMSTDAKNNNIFQEFLLSTLRSMYHDYFEATHYFPCLLRPEQFQDEKVRKIFIQECANLRPWLFLRWRDLLFFHLETPSIATAIIPIVKRLVETYPDAIIYTYHLAVERNPNILQDERIQEIRTLLRDKADKYERFLRAIKHVVQPTLYLKHYLDEAIKDLSQGKTIDIESLLQKIYPDSNATEEDPQQGVIFKKIANHEKLIRDLDLNNRDAALNTLRILSENLRKFNVTKVAKLKDYSPFLNKYIGSGDIEIPGQYSGDKEPISRYHVKIARFESQVEIMPSLRQPIQIGIVGDNGKEYKFLVKFGENLTIDRGLQQLYSTMNRTLRSDPSCRERRLAIDTYEVIPLSSSFGLIQWIDNTKSLENLIKFSASNTKHADIHKKYATWIANAALTNQITELYKVAVLKYDRRIVTEKMKYFISLSKQTALRDTFDAISSSPECFVTLRRNFVVSYATMCIAHWLAGIGDRNLQNTLVCVKTGRCLGIDFGHAFGGGIRSPIPELVPFRLTPQILELLRPFTERDLLATIMSHVMRALREDQGPILACMDIFSHKLLQRSLSVKNEIARNDDKNIHADLAWSSKNIEIITKKLNGIHPSVITLEQLKEAHNDEYFARYSAIVSGNDEIEQERASAEIMRKNWLTPTEQVNCLLDQAKDLNILGRMYVNWQSWL</sequence>
<protein>
    <recommendedName>
        <fullName evidence="11">Non-specific serine/threonine protein kinase</fullName>
    </recommendedName>
</protein>
<dbReference type="InterPro" id="IPR036940">
    <property type="entry name" value="PI3/4_kinase_cat_sf"/>
</dbReference>
<organism evidence="9 10">
    <name type="scientific">Cardiocondyla obscurior</name>
    <dbReference type="NCBI Taxonomy" id="286306"/>
    <lineage>
        <taxon>Eukaryota</taxon>
        <taxon>Metazoa</taxon>
        <taxon>Ecdysozoa</taxon>
        <taxon>Arthropoda</taxon>
        <taxon>Hexapoda</taxon>
        <taxon>Insecta</taxon>
        <taxon>Pterygota</taxon>
        <taxon>Neoptera</taxon>
        <taxon>Endopterygota</taxon>
        <taxon>Hymenoptera</taxon>
        <taxon>Apocrita</taxon>
        <taxon>Aculeata</taxon>
        <taxon>Formicoidea</taxon>
        <taxon>Formicidae</taxon>
        <taxon>Myrmicinae</taxon>
        <taxon>Cardiocondyla</taxon>
    </lineage>
</organism>
<evidence type="ECO:0000256" key="3">
    <source>
        <dbReference type="ARBA" id="ARBA00022527"/>
    </source>
</evidence>
<keyword evidence="3" id="KW-0723">Serine/threonine-protein kinase</keyword>
<evidence type="ECO:0000256" key="5">
    <source>
        <dbReference type="ARBA" id="ARBA00023242"/>
    </source>
</evidence>
<comment type="subcellular location">
    <subcellularLocation>
        <location evidence="1">Nucleus</location>
    </subcellularLocation>
</comment>
<keyword evidence="5" id="KW-0539">Nucleus</keyword>
<dbReference type="SMART" id="SM01344">
    <property type="entry name" value="NUC194"/>
    <property type="match status" value="1"/>
</dbReference>
<dbReference type="Proteomes" id="UP001430953">
    <property type="component" value="Unassembled WGS sequence"/>
</dbReference>
<dbReference type="InterPro" id="IPR000403">
    <property type="entry name" value="PI3/4_kinase_cat_dom"/>
</dbReference>
<comment type="caution">
    <text evidence="9">The sequence shown here is derived from an EMBL/GenBank/DDBJ whole genome shotgun (WGS) entry which is preliminary data.</text>
</comment>
<evidence type="ECO:0000259" key="8">
    <source>
        <dbReference type="PROSITE" id="PS51190"/>
    </source>
</evidence>
<keyword evidence="10" id="KW-1185">Reference proteome</keyword>
<evidence type="ECO:0008006" key="11">
    <source>
        <dbReference type="Google" id="ProtNLM"/>
    </source>
</evidence>
<dbReference type="SMART" id="SM01343">
    <property type="entry name" value="FATC"/>
    <property type="match status" value="1"/>
</dbReference>
<evidence type="ECO:0000256" key="4">
    <source>
        <dbReference type="ARBA" id="ARBA00022763"/>
    </source>
</evidence>
<dbReference type="InterPro" id="IPR012582">
    <property type="entry name" value="DNAPKcs_CC3"/>
</dbReference>
<dbReference type="Gene3D" id="1.10.1070.11">
    <property type="entry name" value="Phosphatidylinositol 3-/4-kinase, catalytic domain"/>
    <property type="match status" value="1"/>
</dbReference>
<dbReference type="Gene3D" id="3.30.1010.10">
    <property type="entry name" value="Phosphatidylinositol 3-kinase Catalytic Subunit, Chain A, domain 4"/>
    <property type="match status" value="1"/>
</dbReference>
<gene>
    <name evidence="9" type="ORF">PUN28_013540</name>
</gene>
<dbReference type="GO" id="GO:0005634">
    <property type="term" value="C:nucleus"/>
    <property type="evidence" value="ECO:0007669"/>
    <property type="project" value="UniProtKB-SubCell"/>
</dbReference>
<name>A0AAW2F1S0_9HYME</name>
<evidence type="ECO:0000313" key="10">
    <source>
        <dbReference type="Proteomes" id="UP001430953"/>
    </source>
</evidence>
<reference evidence="9 10" key="1">
    <citation type="submission" date="2023-03" db="EMBL/GenBank/DDBJ databases">
        <title>High recombination rates correlate with genetic variation in Cardiocondyla obscurior ants.</title>
        <authorList>
            <person name="Errbii M."/>
        </authorList>
    </citation>
    <scope>NUCLEOTIDE SEQUENCE [LARGE SCALE GENOMIC DNA]</scope>
    <source>
        <strain evidence="9">Alpha-2009</strain>
        <tissue evidence="9">Whole body</tissue>
    </source>
</reference>
<dbReference type="GO" id="GO:0000723">
    <property type="term" value="P:telomere maintenance"/>
    <property type="evidence" value="ECO:0007669"/>
    <property type="project" value="TreeGrafter"/>
</dbReference>
<dbReference type="InterPro" id="IPR045581">
    <property type="entry name" value="DNAPKcs_CC5"/>
</dbReference>
<dbReference type="Pfam" id="PF20502">
    <property type="entry name" value="DNAPKcs_CC1-2"/>
    <property type="match status" value="1"/>
</dbReference>
<dbReference type="EMBL" id="JADYXP020000014">
    <property type="protein sequence ID" value="KAL0109963.1"/>
    <property type="molecule type" value="Genomic_DNA"/>
</dbReference>
<evidence type="ECO:0000259" key="7">
    <source>
        <dbReference type="PROSITE" id="PS51189"/>
    </source>
</evidence>
<comment type="similarity">
    <text evidence="2">Belongs to the PI3/PI4-kinase family.</text>
</comment>
<dbReference type="Pfam" id="PF00454">
    <property type="entry name" value="PI3_PI4_kinase"/>
    <property type="match status" value="1"/>
</dbReference>
<keyword evidence="3" id="KW-0808">Transferase</keyword>
<feature type="domain" description="FATC" evidence="8">
    <location>
        <begin position="3806"/>
        <end position="3838"/>
    </location>
</feature>